<dbReference type="EMBL" id="MCFC01000019">
    <property type="protein sequence ID" value="ORY30570.1"/>
    <property type="molecule type" value="Genomic_DNA"/>
</dbReference>
<organism evidence="2 3">
    <name type="scientific">Naematelia encephala</name>
    <dbReference type="NCBI Taxonomy" id="71784"/>
    <lineage>
        <taxon>Eukaryota</taxon>
        <taxon>Fungi</taxon>
        <taxon>Dikarya</taxon>
        <taxon>Basidiomycota</taxon>
        <taxon>Agaricomycotina</taxon>
        <taxon>Tremellomycetes</taxon>
        <taxon>Tremellales</taxon>
        <taxon>Naemateliaceae</taxon>
        <taxon>Naematelia</taxon>
    </lineage>
</organism>
<comment type="caution">
    <text evidence="2">The sequence shown here is derived from an EMBL/GenBank/DDBJ whole genome shotgun (WGS) entry which is preliminary data.</text>
</comment>
<dbReference type="OrthoDB" id="1901244at2759"/>
<keyword evidence="3" id="KW-1185">Reference proteome</keyword>
<dbReference type="PANTHER" id="PTHR31360:SF0">
    <property type="entry name" value="OIL BODY-ASSOCIATED PROTEIN 1B"/>
    <property type="match status" value="1"/>
</dbReference>
<dbReference type="PANTHER" id="PTHR31360">
    <property type="match status" value="1"/>
</dbReference>
<dbReference type="Pfam" id="PF06884">
    <property type="entry name" value="DUF1264"/>
    <property type="match status" value="1"/>
</dbReference>
<evidence type="ECO:0000313" key="3">
    <source>
        <dbReference type="Proteomes" id="UP000193986"/>
    </source>
</evidence>
<gene>
    <name evidence="2" type="ORF">BCR39DRAFT_528835</name>
</gene>
<protein>
    <recommendedName>
        <fullName evidence="4">DUF1264-domain-containing protein</fullName>
    </recommendedName>
</protein>
<dbReference type="STRING" id="71784.A0A1Y2B7Q5"/>
<sequence>MSSHTDDAVTEIQHAAYHTSAFEAVGASIMSFQPVNQIHQHLCGLHTYAVEPSRAVRAHHFCTHLRKDLHQCIIYDSDRSDARLIGIEYVIPEDTFERLPTEERKYWHSHKYEVDSGMLQLGTKSLVPNQVDALAERPAMLELHRTYGKTIHTWAFDTEPELPLGPPHLMMSYTSEAQVDKALLRSRDEALGVSTEAKRESRRSYLRAEDLERPPAEGCDQWLGEKRGRWVWEEL</sequence>
<evidence type="ECO:0008006" key="4">
    <source>
        <dbReference type="Google" id="ProtNLM"/>
    </source>
</evidence>
<evidence type="ECO:0000313" key="2">
    <source>
        <dbReference type="EMBL" id="ORY30570.1"/>
    </source>
</evidence>
<comment type="similarity">
    <text evidence="1">Belongs to the OBAP family.</text>
</comment>
<name>A0A1Y2B7Q5_9TREE</name>
<dbReference type="Proteomes" id="UP000193986">
    <property type="component" value="Unassembled WGS sequence"/>
</dbReference>
<proteinExistence type="inferred from homology"/>
<dbReference type="AlphaFoldDB" id="A0A1Y2B7Q5"/>
<reference evidence="2 3" key="1">
    <citation type="submission" date="2016-07" db="EMBL/GenBank/DDBJ databases">
        <title>Pervasive Adenine N6-methylation of Active Genes in Fungi.</title>
        <authorList>
            <consortium name="DOE Joint Genome Institute"/>
            <person name="Mondo S.J."/>
            <person name="Dannebaum R.O."/>
            <person name="Kuo R.C."/>
            <person name="Labutti K."/>
            <person name="Haridas S."/>
            <person name="Kuo A."/>
            <person name="Salamov A."/>
            <person name="Ahrendt S.R."/>
            <person name="Lipzen A."/>
            <person name="Sullivan W."/>
            <person name="Andreopoulos W.B."/>
            <person name="Clum A."/>
            <person name="Lindquist E."/>
            <person name="Daum C."/>
            <person name="Ramamoorthy G.K."/>
            <person name="Gryganskyi A."/>
            <person name="Culley D."/>
            <person name="Magnuson J.K."/>
            <person name="James T.Y."/>
            <person name="O'Malley M.A."/>
            <person name="Stajich J.E."/>
            <person name="Spatafora J.W."/>
            <person name="Visel A."/>
            <person name="Grigoriev I.V."/>
        </authorList>
    </citation>
    <scope>NUCLEOTIDE SEQUENCE [LARGE SCALE GENOMIC DNA]</scope>
    <source>
        <strain evidence="2 3">68-887.2</strain>
    </source>
</reference>
<dbReference type="InterPro" id="IPR010686">
    <property type="entry name" value="OBAP-like"/>
</dbReference>
<accession>A0A1Y2B7Q5</accession>
<evidence type="ECO:0000256" key="1">
    <source>
        <dbReference type="ARBA" id="ARBA00009740"/>
    </source>
</evidence>
<dbReference type="InParanoid" id="A0A1Y2B7Q5"/>